<name>A0A5B0PMP5_PUCGR</name>
<accession>A0A5B0PMP5</accession>
<protein>
    <submittedName>
        <fullName evidence="2">Uncharacterized protein</fullName>
    </submittedName>
</protein>
<feature type="region of interest" description="Disordered" evidence="1">
    <location>
        <begin position="1"/>
        <end position="21"/>
    </location>
</feature>
<comment type="caution">
    <text evidence="2">The sequence shown here is derived from an EMBL/GenBank/DDBJ whole genome shotgun (WGS) entry which is preliminary data.</text>
</comment>
<reference evidence="2 3" key="1">
    <citation type="submission" date="2019-05" db="EMBL/GenBank/DDBJ databases">
        <title>Emergence of the Ug99 lineage of the wheat stem rust pathogen through somatic hybridization.</title>
        <authorList>
            <person name="Li F."/>
            <person name="Upadhyaya N.M."/>
            <person name="Sperschneider J."/>
            <person name="Matny O."/>
            <person name="Nguyen-Phuc H."/>
            <person name="Mago R."/>
            <person name="Raley C."/>
            <person name="Miller M.E."/>
            <person name="Silverstein K.A.T."/>
            <person name="Henningsen E."/>
            <person name="Hirsch C.D."/>
            <person name="Visser B."/>
            <person name="Pretorius Z.A."/>
            <person name="Steffenson B.J."/>
            <person name="Schwessinger B."/>
            <person name="Dodds P.N."/>
            <person name="Figueroa M."/>
        </authorList>
    </citation>
    <scope>NUCLEOTIDE SEQUENCE [LARGE SCALE GENOMIC DNA]</scope>
    <source>
        <strain evidence="2">21-0</strain>
    </source>
</reference>
<dbReference type="Proteomes" id="UP000324748">
    <property type="component" value="Unassembled WGS sequence"/>
</dbReference>
<dbReference type="AlphaFoldDB" id="A0A5B0PMP5"/>
<evidence type="ECO:0000313" key="3">
    <source>
        <dbReference type="Proteomes" id="UP000324748"/>
    </source>
</evidence>
<dbReference type="PANTHER" id="PTHR33069:SF3">
    <property type="entry name" value="DYNEIN HEAVY CHAIN TAIL DOMAIN-CONTAINING PROTEIN"/>
    <property type="match status" value="1"/>
</dbReference>
<feature type="compositionally biased region" description="Low complexity" evidence="1">
    <location>
        <begin position="1"/>
        <end position="18"/>
    </location>
</feature>
<evidence type="ECO:0000256" key="1">
    <source>
        <dbReference type="SAM" id="MobiDB-lite"/>
    </source>
</evidence>
<dbReference type="EMBL" id="VSWC01000053">
    <property type="protein sequence ID" value="KAA1102153.1"/>
    <property type="molecule type" value="Genomic_DNA"/>
</dbReference>
<dbReference type="OrthoDB" id="10285867at2759"/>
<evidence type="ECO:0000313" key="2">
    <source>
        <dbReference type="EMBL" id="KAA1102153.1"/>
    </source>
</evidence>
<proteinExistence type="predicted"/>
<dbReference type="PANTHER" id="PTHR33069">
    <property type="entry name" value="CHROMOSOME 7, WHOLE GENOME SHOTGUN SEQUENCE-RELATED"/>
    <property type="match status" value="1"/>
</dbReference>
<sequence length="449" mass="51051">MSPAASGRGAPPAVRGRVQSLTASPSADQNIRMLGWMIANPVIPSFSFGQAARLITKVFIGQMADSERSLSASVIRMLVQLGSKYRAAADHAVYEWEDEERELTEIDQNKKMEVFDKLHSSLLPAISHHLSCLVTSLDLVEHAPRKFPSPKLGLTLETLSSLERTLDQIIVDFAILKTPLPTVPHDHPQDRYKCFRSDRLIANITDLIQGPIHSTLLDSNYFIRLWELSTNDPDRAAFQISIPQAVQTVLEEITESTQLVNKILRFSQISDLDILQEWWQENVDSLDGTIQALTHITHSALGQQRPLSAIRTNLLKEFQTDITFLKLLRTLYDKVSKSATKKLAYRLDPQTDSKALSIMYLDADWMNGSLSLRMSFMFDLFKNDEPHGDIDRRQMDMSQMSRHVDSMLLHIALYLTPLPTAIDHTSPESDFKAWLIMWQVLWHTVITRY</sequence>
<gene>
    <name evidence="2" type="ORF">PGT21_036399</name>
</gene>
<organism evidence="2 3">
    <name type="scientific">Puccinia graminis f. sp. tritici</name>
    <dbReference type="NCBI Taxonomy" id="56615"/>
    <lineage>
        <taxon>Eukaryota</taxon>
        <taxon>Fungi</taxon>
        <taxon>Dikarya</taxon>
        <taxon>Basidiomycota</taxon>
        <taxon>Pucciniomycotina</taxon>
        <taxon>Pucciniomycetes</taxon>
        <taxon>Pucciniales</taxon>
        <taxon>Pucciniaceae</taxon>
        <taxon>Puccinia</taxon>
    </lineage>
</organism>
<keyword evidence="3" id="KW-1185">Reference proteome</keyword>